<protein>
    <submittedName>
        <fullName evidence="1">Uncharacterized protein</fullName>
    </submittedName>
</protein>
<evidence type="ECO:0000313" key="1">
    <source>
        <dbReference type="EMBL" id="KAI8427108.1"/>
    </source>
</evidence>
<dbReference type="Proteomes" id="UP001064048">
    <property type="component" value="Chromosome 26"/>
</dbReference>
<proteinExistence type="predicted"/>
<comment type="caution">
    <text evidence="1">The sequence shown here is derived from an EMBL/GenBank/DDBJ whole genome shotgun (WGS) entry which is preliminary data.</text>
</comment>
<accession>A0ACC0JSU3</accession>
<sequence length="255" mass="29974">MVVAIRADLAQGRARVDEFVAEVPEPSASKQYTCKACKICYRRISDLRNHVARTHLMQKFIKCRLCAETFMYHSQRKNHMYTKHSIQEPDKFNCGHCGRQFRRKNTLAEHMMDVHIEKTCQHCELKFSRKRILFHMNESHGVPMPTCGICGLRALKESSLIRHQRNVHLNEKNIVCKVCKRRFFTRSNLRDHMITHNQERVFKCDVCGKTFARKECFRTHYRIHTGERPYRCGLCGAAFVQRAGLRFHAKGHPKT</sequence>
<organism evidence="1 2">
    <name type="scientific">Choristoneura fumiferana</name>
    <name type="common">Spruce budworm moth</name>
    <name type="synonym">Archips fumiferana</name>
    <dbReference type="NCBI Taxonomy" id="7141"/>
    <lineage>
        <taxon>Eukaryota</taxon>
        <taxon>Metazoa</taxon>
        <taxon>Ecdysozoa</taxon>
        <taxon>Arthropoda</taxon>
        <taxon>Hexapoda</taxon>
        <taxon>Insecta</taxon>
        <taxon>Pterygota</taxon>
        <taxon>Neoptera</taxon>
        <taxon>Endopterygota</taxon>
        <taxon>Lepidoptera</taxon>
        <taxon>Glossata</taxon>
        <taxon>Ditrysia</taxon>
        <taxon>Tortricoidea</taxon>
        <taxon>Tortricidae</taxon>
        <taxon>Tortricinae</taxon>
        <taxon>Choristoneura</taxon>
    </lineage>
</organism>
<reference evidence="1 2" key="1">
    <citation type="journal article" date="2022" name="Genome Biol. Evol.">
        <title>The Spruce Budworm Genome: Reconstructing the Evolutionary History of Antifreeze Proteins.</title>
        <authorList>
            <person name="Beliveau C."/>
            <person name="Gagne P."/>
            <person name="Picq S."/>
            <person name="Vernygora O."/>
            <person name="Keeling C.I."/>
            <person name="Pinkney K."/>
            <person name="Doucet D."/>
            <person name="Wen F."/>
            <person name="Johnston J.S."/>
            <person name="Maaroufi H."/>
            <person name="Boyle B."/>
            <person name="Laroche J."/>
            <person name="Dewar K."/>
            <person name="Juretic N."/>
            <person name="Blackburn G."/>
            <person name="Nisole A."/>
            <person name="Brunet B."/>
            <person name="Brandao M."/>
            <person name="Lumley L."/>
            <person name="Duan J."/>
            <person name="Quan G."/>
            <person name="Lucarotti C.J."/>
            <person name="Roe A.D."/>
            <person name="Sperling F.A.H."/>
            <person name="Levesque R.C."/>
            <person name="Cusson M."/>
        </authorList>
    </citation>
    <scope>NUCLEOTIDE SEQUENCE [LARGE SCALE GENOMIC DNA]</scope>
    <source>
        <strain evidence="1">Glfc:IPQL:Cfum</strain>
    </source>
</reference>
<dbReference type="EMBL" id="CM046126">
    <property type="protein sequence ID" value="KAI8427108.1"/>
    <property type="molecule type" value="Genomic_DNA"/>
</dbReference>
<keyword evidence="2" id="KW-1185">Reference proteome</keyword>
<name>A0ACC0JSU3_CHOFU</name>
<gene>
    <name evidence="1" type="ORF">MSG28_014736</name>
</gene>
<evidence type="ECO:0000313" key="2">
    <source>
        <dbReference type="Proteomes" id="UP001064048"/>
    </source>
</evidence>